<accession>A0A4Z2ESA3</accession>
<proteinExistence type="predicted"/>
<keyword evidence="3" id="KW-1185">Reference proteome</keyword>
<protein>
    <submittedName>
        <fullName evidence="2">Uncharacterized protein</fullName>
    </submittedName>
</protein>
<dbReference type="Proteomes" id="UP000314294">
    <property type="component" value="Unassembled WGS sequence"/>
</dbReference>
<feature type="region of interest" description="Disordered" evidence="1">
    <location>
        <begin position="144"/>
        <end position="230"/>
    </location>
</feature>
<dbReference type="EMBL" id="SRLO01003204">
    <property type="protein sequence ID" value="TNN31725.1"/>
    <property type="molecule type" value="Genomic_DNA"/>
</dbReference>
<reference evidence="2 3" key="1">
    <citation type="submission" date="2019-03" db="EMBL/GenBank/DDBJ databases">
        <title>First draft genome of Liparis tanakae, snailfish: a comprehensive survey of snailfish specific genes.</title>
        <authorList>
            <person name="Kim W."/>
            <person name="Song I."/>
            <person name="Jeong J.-H."/>
            <person name="Kim D."/>
            <person name="Kim S."/>
            <person name="Ryu S."/>
            <person name="Song J.Y."/>
            <person name="Lee S.K."/>
        </authorList>
    </citation>
    <scope>NUCLEOTIDE SEQUENCE [LARGE SCALE GENOMIC DNA]</scope>
    <source>
        <tissue evidence="2">Muscle</tissue>
    </source>
</reference>
<feature type="compositionally biased region" description="Gly residues" evidence="1">
    <location>
        <begin position="206"/>
        <end position="216"/>
    </location>
</feature>
<gene>
    <name evidence="2" type="ORF">EYF80_058115</name>
</gene>
<dbReference type="OrthoDB" id="8985805at2759"/>
<evidence type="ECO:0000313" key="3">
    <source>
        <dbReference type="Proteomes" id="UP000314294"/>
    </source>
</evidence>
<comment type="caution">
    <text evidence="2">The sequence shown here is derived from an EMBL/GenBank/DDBJ whole genome shotgun (WGS) entry which is preliminary data.</text>
</comment>
<evidence type="ECO:0000256" key="1">
    <source>
        <dbReference type="SAM" id="MobiDB-lite"/>
    </source>
</evidence>
<feature type="compositionally biased region" description="Basic and acidic residues" evidence="1">
    <location>
        <begin position="144"/>
        <end position="156"/>
    </location>
</feature>
<organism evidence="2 3">
    <name type="scientific">Liparis tanakae</name>
    <name type="common">Tanaka's snailfish</name>
    <dbReference type="NCBI Taxonomy" id="230148"/>
    <lineage>
        <taxon>Eukaryota</taxon>
        <taxon>Metazoa</taxon>
        <taxon>Chordata</taxon>
        <taxon>Craniata</taxon>
        <taxon>Vertebrata</taxon>
        <taxon>Euteleostomi</taxon>
        <taxon>Actinopterygii</taxon>
        <taxon>Neopterygii</taxon>
        <taxon>Teleostei</taxon>
        <taxon>Neoteleostei</taxon>
        <taxon>Acanthomorphata</taxon>
        <taxon>Eupercaria</taxon>
        <taxon>Perciformes</taxon>
        <taxon>Cottioidei</taxon>
        <taxon>Cottales</taxon>
        <taxon>Liparidae</taxon>
        <taxon>Liparis</taxon>
    </lineage>
</organism>
<dbReference type="AlphaFoldDB" id="A0A4Z2ESA3"/>
<name>A0A4Z2ESA3_9TELE</name>
<evidence type="ECO:0000313" key="2">
    <source>
        <dbReference type="EMBL" id="TNN31725.1"/>
    </source>
</evidence>
<sequence length="230" mass="25426">MSRPYTKFQAGVRAAYALLRAHNHLVHARRGTRAEVVPRDLARATVYISGVLSPAAPNDETAEKVEGNAVNWLHTRLQVLEEHYEGVIGRAMVAVGQVDKEGPIYHQQAWEVALRWMANKYRASGQEAVDHAVEDLRGAGWDVRHRRELTPARRSPEGPAAPRGGGGRRPGRTHHGGPGPGEEESQPRPGWHQRGQFRDPQERGGWWKGAGHGGAGDPLRKVSWRRCPVG</sequence>